<reference evidence="1" key="1">
    <citation type="submission" date="2015-07" db="EMBL/GenBank/DDBJ databases">
        <title>Transcriptome Assembly of Anthurium amnicola.</title>
        <authorList>
            <person name="Suzuki J."/>
        </authorList>
    </citation>
    <scope>NUCLEOTIDE SEQUENCE</scope>
</reference>
<dbReference type="AlphaFoldDB" id="A0A1D1ZF64"/>
<dbReference type="EMBL" id="GDJX01002360">
    <property type="protein sequence ID" value="JAT65576.1"/>
    <property type="molecule type" value="Transcribed_RNA"/>
</dbReference>
<organism evidence="1">
    <name type="scientific">Anthurium amnicola</name>
    <dbReference type="NCBI Taxonomy" id="1678845"/>
    <lineage>
        <taxon>Eukaryota</taxon>
        <taxon>Viridiplantae</taxon>
        <taxon>Streptophyta</taxon>
        <taxon>Embryophyta</taxon>
        <taxon>Tracheophyta</taxon>
        <taxon>Spermatophyta</taxon>
        <taxon>Magnoliopsida</taxon>
        <taxon>Liliopsida</taxon>
        <taxon>Araceae</taxon>
        <taxon>Pothoideae</taxon>
        <taxon>Potheae</taxon>
        <taxon>Anthurium</taxon>
    </lineage>
</organism>
<evidence type="ECO:0000313" key="1">
    <source>
        <dbReference type="EMBL" id="JAT65576.1"/>
    </source>
</evidence>
<sequence length="118" mass="12959">MYMKFMSSLSLPTGLAVGFSKKNESEVDGSAALGYLHGLLPPSASLNCRRGCEPVSFLPLSRSFLLIGTSSAIFRRVFVSLLAFIEWKIPGSNLWGVDLLTSLNPEVKSLPQSMRRQH</sequence>
<gene>
    <name evidence="1" type="primary">lovB_4</name>
    <name evidence="1" type="ORF">g.113982</name>
</gene>
<name>A0A1D1ZF64_9ARAE</name>
<protein>
    <submittedName>
        <fullName evidence="1">Lovastatin nonaketide synthase</fullName>
    </submittedName>
</protein>
<proteinExistence type="predicted"/>
<accession>A0A1D1ZF64</accession>